<dbReference type="PANTHER" id="PTHR43133:SF8">
    <property type="entry name" value="RNA POLYMERASE SIGMA FACTOR HI_1459-RELATED"/>
    <property type="match status" value="1"/>
</dbReference>
<dbReference type="InterPro" id="IPR013249">
    <property type="entry name" value="RNA_pol_sigma70_r4_t2"/>
</dbReference>
<feature type="domain" description="RNA polymerase sigma factor 70 region 4 type 2" evidence="7">
    <location>
        <begin position="118"/>
        <end position="164"/>
    </location>
</feature>
<dbReference type="Pfam" id="PF08281">
    <property type="entry name" value="Sigma70_r4_2"/>
    <property type="match status" value="1"/>
</dbReference>
<comment type="similarity">
    <text evidence="1">Belongs to the sigma-70 factor family. ECF subfamily.</text>
</comment>
<dbReference type="SUPFAM" id="SSF88946">
    <property type="entry name" value="Sigma2 domain of RNA polymerase sigma factors"/>
    <property type="match status" value="1"/>
</dbReference>
<feature type="domain" description="RNA polymerase sigma-70 region 2" evidence="6">
    <location>
        <begin position="14"/>
        <end position="80"/>
    </location>
</feature>
<gene>
    <name evidence="8" type="ORF">ASZ90_004213</name>
</gene>
<dbReference type="Pfam" id="PF04542">
    <property type="entry name" value="Sigma70_r2"/>
    <property type="match status" value="1"/>
</dbReference>
<dbReference type="EMBL" id="LNQE01000565">
    <property type="protein sequence ID" value="KUG25963.1"/>
    <property type="molecule type" value="Genomic_DNA"/>
</dbReference>
<dbReference type="PANTHER" id="PTHR43133">
    <property type="entry name" value="RNA POLYMERASE ECF-TYPE SIGMA FACTO"/>
    <property type="match status" value="1"/>
</dbReference>
<evidence type="ECO:0000256" key="2">
    <source>
        <dbReference type="ARBA" id="ARBA00023015"/>
    </source>
</evidence>
<dbReference type="GO" id="GO:0003677">
    <property type="term" value="F:DNA binding"/>
    <property type="evidence" value="ECO:0007669"/>
    <property type="project" value="UniProtKB-KW"/>
</dbReference>
<dbReference type="GO" id="GO:0016987">
    <property type="term" value="F:sigma factor activity"/>
    <property type="evidence" value="ECO:0007669"/>
    <property type="project" value="UniProtKB-KW"/>
</dbReference>
<organism evidence="8">
    <name type="scientific">hydrocarbon metagenome</name>
    <dbReference type="NCBI Taxonomy" id="938273"/>
    <lineage>
        <taxon>unclassified sequences</taxon>
        <taxon>metagenomes</taxon>
        <taxon>ecological metagenomes</taxon>
    </lineage>
</organism>
<dbReference type="Gene3D" id="1.10.1740.10">
    <property type="match status" value="1"/>
</dbReference>
<reference evidence="8" key="1">
    <citation type="journal article" date="2015" name="Proc. Natl. Acad. Sci. U.S.A.">
        <title>Networks of energetic and metabolic interactions define dynamics in microbial communities.</title>
        <authorList>
            <person name="Embree M."/>
            <person name="Liu J.K."/>
            <person name="Al-Bassam M.M."/>
            <person name="Zengler K."/>
        </authorList>
    </citation>
    <scope>NUCLEOTIDE SEQUENCE</scope>
</reference>
<dbReference type="NCBIfam" id="TIGR02937">
    <property type="entry name" value="sigma70-ECF"/>
    <property type="match status" value="1"/>
</dbReference>
<evidence type="ECO:0000256" key="4">
    <source>
        <dbReference type="ARBA" id="ARBA00023125"/>
    </source>
</evidence>
<dbReference type="InterPro" id="IPR014284">
    <property type="entry name" value="RNA_pol_sigma-70_dom"/>
</dbReference>
<dbReference type="GO" id="GO:0006352">
    <property type="term" value="P:DNA-templated transcription initiation"/>
    <property type="evidence" value="ECO:0007669"/>
    <property type="project" value="InterPro"/>
</dbReference>
<dbReference type="InterPro" id="IPR007627">
    <property type="entry name" value="RNA_pol_sigma70_r2"/>
</dbReference>
<evidence type="ECO:0000256" key="5">
    <source>
        <dbReference type="ARBA" id="ARBA00023163"/>
    </source>
</evidence>
<protein>
    <submittedName>
        <fullName evidence="8">Rna polymerase sigma-70 factor, ecf subfamily</fullName>
    </submittedName>
</protein>
<evidence type="ECO:0000313" key="8">
    <source>
        <dbReference type="EMBL" id="KUG25963.1"/>
    </source>
</evidence>
<dbReference type="Gene3D" id="1.10.10.10">
    <property type="entry name" value="Winged helix-like DNA-binding domain superfamily/Winged helix DNA-binding domain"/>
    <property type="match status" value="1"/>
</dbReference>
<comment type="caution">
    <text evidence="8">The sequence shown here is derived from an EMBL/GenBank/DDBJ whole genome shotgun (WGS) entry which is preliminary data.</text>
</comment>
<keyword evidence="4" id="KW-0238">DNA-binding</keyword>
<dbReference type="AlphaFoldDB" id="A0A0W8FYG2"/>
<proteinExistence type="inferred from homology"/>
<dbReference type="SUPFAM" id="SSF88659">
    <property type="entry name" value="Sigma3 and sigma4 domains of RNA polymerase sigma factors"/>
    <property type="match status" value="1"/>
</dbReference>
<evidence type="ECO:0000256" key="3">
    <source>
        <dbReference type="ARBA" id="ARBA00023082"/>
    </source>
</evidence>
<evidence type="ECO:0000256" key="1">
    <source>
        <dbReference type="ARBA" id="ARBA00010641"/>
    </source>
</evidence>
<keyword evidence="5" id="KW-0804">Transcription</keyword>
<keyword evidence="2" id="KW-0805">Transcription regulation</keyword>
<dbReference type="InterPro" id="IPR013325">
    <property type="entry name" value="RNA_pol_sigma_r2"/>
</dbReference>
<sequence length="173" mass="20861">MKHTSNQILEFTIIYNQYKGYIFNYVSKMLNDKTLCEDVVQTVFLKFYENVDFIRDKESTKSWLFTTARNEVFSIYRKKKVRKIVHPVEDEEEFRVNENSITEDYEMKEIKELLQIELDDLPDEQREVYLLKEYGQLSYKELSDTLGIDEGLVKSRLYKTRQKLINRLSKVLK</sequence>
<dbReference type="CDD" id="cd06171">
    <property type="entry name" value="Sigma70_r4"/>
    <property type="match status" value="1"/>
</dbReference>
<evidence type="ECO:0000259" key="7">
    <source>
        <dbReference type="Pfam" id="PF08281"/>
    </source>
</evidence>
<dbReference type="InterPro" id="IPR013324">
    <property type="entry name" value="RNA_pol_sigma_r3/r4-like"/>
</dbReference>
<accession>A0A0W8FYG2</accession>
<keyword evidence="3" id="KW-0731">Sigma factor</keyword>
<name>A0A0W8FYG2_9ZZZZ</name>
<dbReference type="InterPro" id="IPR039425">
    <property type="entry name" value="RNA_pol_sigma-70-like"/>
</dbReference>
<evidence type="ECO:0000259" key="6">
    <source>
        <dbReference type="Pfam" id="PF04542"/>
    </source>
</evidence>
<dbReference type="InterPro" id="IPR036388">
    <property type="entry name" value="WH-like_DNA-bd_sf"/>
</dbReference>